<dbReference type="Proteomes" id="UP000005239">
    <property type="component" value="Unassembled WGS sequence"/>
</dbReference>
<feature type="compositionally biased region" description="Polar residues" evidence="1">
    <location>
        <begin position="7"/>
        <end position="21"/>
    </location>
</feature>
<evidence type="ECO:0000256" key="1">
    <source>
        <dbReference type="SAM" id="MobiDB-lite"/>
    </source>
</evidence>
<proteinExistence type="predicted"/>
<accession>A0A2A6BRF7</accession>
<evidence type="ECO:0000313" key="2">
    <source>
        <dbReference type="EnsemblMetazoa" id="PPA24764.1"/>
    </source>
</evidence>
<sequence length="419" mass="46575">MAVTQEPLDSQPINEGSTLRISTEIENDSPISQIEGERTFLSWLILPLLSLCSCGRGDKMTDEEEAIQPFPHTLDSPQCITQPRARTPPAIEIKSPIGAEASGTVVCVPVESPDYTTITRYEGYESEVRSGGDHILVNSSLDNVDHLHLLDLPLLPLLTICEFLFGDGSDCRDIYNFRNTCRAFAAVVNVFFQNPTKIPKIDTLKVHVKRDTMDMVVEMPSVNYVLHPMNSQLDFTTINHCVGKTRLKTIFNHEHGAAAIDRAADLLHGSVVWVSVRFVLFFPAVAVGVAAAVLRLFANVSIDDIQFDIQFSLNERYGKFIVSVLRSQSSPRASITFYQARMPGGGSEFLAELDSLTTGVTLEQRDGQPPLNLGLPFWQQWLTKKVQAGGSARCNFQPFTAHTDLAQLERPLKRIEWSE</sequence>
<dbReference type="AlphaFoldDB" id="A0A2A6BRF7"/>
<evidence type="ECO:0000313" key="3">
    <source>
        <dbReference type="Proteomes" id="UP000005239"/>
    </source>
</evidence>
<keyword evidence="3" id="KW-1185">Reference proteome</keyword>
<gene>
    <name evidence="2" type="primary">WBGene00114318</name>
</gene>
<organism evidence="2 3">
    <name type="scientific">Pristionchus pacificus</name>
    <name type="common">Parasitic nematode worm</name>
    <dbReference type="NCBI Taxonomy" id="54126"/>
    <lineage>
        <taxon>Eukaryota</taxon>
        <taxon>Metazoa</taxon>
        <taxon>Ecdysozoa</taxon>
        <taxon>Nematoda</taxon>
        <taxon>Chromadorea</taxon>
        <taxon>Rhabditida</taxon>
        <taxon>Rhabditina</taxon>
        <taxon>Diplogasteromorpha</taxon>
        <taxon>Diplogasteroidea</taxon>
        <taxon>Neodiplogasteridae</taxon>
        <taxon>Pristionchus</taxon>
    </lineage>
</organism>
<feature type="region of interest" description="Disordered" evidence="1">
    <location>
        <begin position="1"/>
        <end position="21"/>
    </location>
</feature>
<reference evidence="2" key="2">
    <citation type="submission" date="2022-06" db="UniProtKB">
        <authorList>
            <consortium name="EnsemblMetazoa"/>
        </authorList>
    </citation>
    <scope>IDENTIFICATION</scope>
    <source>
        <strain evidence="2">PS312</strain>
    </source>
</reference>
<dbReference type="EnsemblMetazoa" id="PPA24764.1">
    <property type="protein sequence ID" value="PPA24764.1"/>
    <property type="gene ID" value="WBGene00114318"/>
</dbReference>
<name>A0A2A6BRF7_PRIPA</name>
<reference evidence="3" key="1">
    <citation type="journal article" date="2008" name="Nat. Genet.">
        <title>The Pristionchus pacificus genome provides a unique perspective on nematode lifestyle and parasitism.</title>
        <authorList>
            <person name="Dieterich C."/>
            <person name="Clifton S.W."/>
            <person name="Schuster L.N."/>
            <person name="Chinwalla A."/>
            <person name="Delehaunty K."/>
            <person name="Dinkelacker I."/>
            <person name="Fulton L."/>
            <person name="Fulton R."/>
            <person name="Godfrey J."/>
            <person name="Minx P."/>
            <person name="Mitreva M."/>
            <person name="Roeseler W."/>
            <person name="Tian H."/>
            <person name="Witte H."/>
            <person name="Yang S.P."/>
            <person name="Wilson R.K."/>
            <person name="Sommer R.J."/>
        </authorList>
    </citation>
    <scope>NUCLEOTIDE SEQUENCE [LARGE SCALE GENOMIC DNA]</scope>
    <source>
        <strain evidence="3">PS312</strain>
    </source>
</reference>
<accession>A0A8R1YFQ2</accession>
<protein>
    <submittedName>
        <fullName evidence="2">Uncharacterized protein</fullName>
    </submittedName>
</protein>